<evidence type="ECO:0000313" key="2">
    <source>
        <dbReference type="Proteomes" id="UP000887159"/>
    </source>
</evidence>
<evidence type="ECO:0000313" key="1">
    <source>
        <dbReference type="EMBL" id="GFY27886.1"/>
    </source>
</evidence>
<name>A0A8X7BDI9_TRICX</name>
<reference evidence="1" key="1">
    <citation type="submission" date="2020-08" db="EMBL/GenBank/DDBJ databases">
        <title>Multicomponent nature underlies the extraordinary mechanical properties of spider dragline silk.</title>
        <authorList>
            <person name="Kono N."/>
            <person name="Nakamura H."/>
            <person name="Mori M."/>
            <person name="Yoshida Y."/>
            <person name="Ohtoshi R."/>
            <person name="Malay A.D."/>
            <person name="Moran D.A.P."/>
            <person name="Tomita M."/>
            <person name="Numata K."/>
            <person name="Arakawa K."/>
        </authorList>
    </citation>
    <scope>NUCLEOTIDE SEQUENCE</scope>
</reference>
<keyword evidence="2" id="KW-1185">Reference proteome</keyword>
<organism evidence="1 2">
    <name type="scientific">Trichonephila clavipes</name>
    <name type="common">Golden silk orbweaver</name>
    <name type="synonym">Nephila clavipes</name>
    <dbReference type="NCBI Taxonomy" id="2585209"/>
    <lineage>
        <taxon>Eukaryota</taxon>
        <taxon>Metazoa</taxon>
        <taxon>Ecdysozoa</taxon>
        <taxon>Arthropoda</taxon>
        <taxon>Chelicerata</taxon>
        <taxon>Arachnida</taxon>
        <taxon>Araneae</taxon>
        <taxon>Araneomorphae</taxon>
        <taxon>Entelegynae</taxon>
        <taxon>Araneoidea</taxon>
        <taxon>Nephilidae</taxon>
        <taxon>Trichonephila</taxon>
    </lineage>
</organism>
<proteinExistence type="predicted"/>
<dbReference type="EMBL" id="BMAU01021381">
    <property type="protein sequence ID" value="GFY27886.1"/>
    <property type="molecule type" value="Genomic_DNA"/>
</dbReference>
<dbReference type="AlphaFoldDB" id="A0A8X7BDI9"/>
<sequence length="95" mass="10599">MYSAFAAWAYSKWPSRATSPPLRLIEEEERWEAPAFPQIVLSQYWGRTERNRTVTCMVLKATDKTGVVVAPCHDELLGSQSGANQEALVTTIGNI</sequence>
<dbReference type="Proteomes" id="UP000887159">
    <property type="component" value="Unassembled WGS sequence"/>
</dbReference>
<gene>
    <name evidence="1" type="ORF">TNCV_243511</name>
</gene>
<protein>
    <submittedName>
        <fullName evidence="1">Uncharacterized protein</fullName>
    </submittedName>
</protein>
<accession>A0A8X7BDI9</accession>
<comment type="caution">
    <text evidence="1">The sequence shown here is derived from an EMBL/GenBank/DDBJ whole genome shotgun (WGS) entry which is preliminary data.</text>
</comment>